<reference evidence="1" key="1">
    <citation type="journal article" date="2020" name="mSystems">
        <title>Genome- and Community-Level Interaction Insights into Carbon Utilization and Element Cycling Functions of Hydrothermarchaeota in Hydrothermal Sediment.</title>
        <authorList>
            <person name="Zhou Z."/>
            <person name="Liu Y."/>
            <person name="Xu W."/>
            <person name="Pan J."/>
            <person name="Luo Z.H."/>
            <person name="Li M."/>
        </authorList>
    </citation>
    <scope>NUCLEOTIDE SEQUENCE [LARGE SCALE GENOMIC DNA]</scope>
    <source>
        <strain evidence="1">SpSt-87</strain>
    </source>
</reference>
<dbReference type="AlphaFoldDB" id="A0A7C3RE50"/>
<comment type="caution">
    <text evidence="1">The sequence shown here is derived from an EMBL/GenBank/DDBJ whole genome shotgun (WGS) entry which is preliminary data.</text>
</comment>
<evidence type="ECO:0000313" key="1">
    <source>
        <dbReference type="EMBL" id="HFW32820.1"/>
    </source>
</evidence>
<gene>
    <name evidence="1" type="ORF">ENW66_07745</name>
</gene>
<dbReference type="EMBL" id="DTLB01000046">
    <property type="protein sequence ID" value="HFW32820.1"/>
    <property type="molecule type" value="Genomic_DNA"/>
</dbReference>
<organism evidence="1">
    <name type="scientific">Archaeoglobus fulgidus</name>
    <dbReference type="NCBI Taxonomy" id="2234"/>
    <lineage>
        <taxon>Archaea</taxon>
        <taxon>Methanobacteriati</taxon>
        <taxon>Methanobacteriota</taxon>
        <taxon>Archaeoglobi</taxon>
        <taxon>Archaeoglobales</taxon>
        <taxon>Archaeoglobaceae</taxon>
        <taxon>Archaeoglobus</taxon>
    </lineage>
</organism>
<proteinExistence type="predicted"/>
<accession>A0A7C3RE50</accession>
<sequence>MMITAHAKILQVRNRRHAAAIFVDGSSFEVIDCTNSTNCRIQGVKGKKCPSYCPFVADARRYVQGLKTKYEVEVLNPDS</sequence>
<name>A0A7C3RE50_ARCFL</name>
<protein>
    <submittedName>
        <fullName evidence="1">Uncharacterized protein</fullName>
    </submittedName>
</protein>